<feature type="active site" description="Nucleophile" evidence="12">
    <location>
        <position position="110"/>
    </location>
</feature>
<dbReference type="RefSeq" id="WP_304995332.1">
    <property type="nucleotide sequence ID" value="NZ_CP101717.1"/>
</dbReference>
<evidence type="ECO:0000256" key="2">
    <source>
        <dbReference type="ARBA" id="ARBA00004496"/>
    </source>
</evidence>
<dbReference type="InterPro" id="IPR000073">
    <property type="entry name" value="AB_hydrolase_1"/>
</dbReference>
<evidence type="ECO:0000256" key="4">
    <source>
        <dbReference type="ARBA" id="ARBA00012568"/>
    </source>
</evidence>
<dbReference type="EMBL" id="CP101717">
    <property type="protein sequence ID" value="WLD58048.1"/>
    <property type="molecule type" value="Genomic_DNA"/>
</dbReference>
<name>A0AB38YG38_9GAMM</name>
<evidence type="ECO:0000256" key="6">
    <source>
        <dbReference type="ARBA" id="ARBA00022438"/>
    </source>
</evidence>
<evidence type="ECO:0000256" key="9">
    <source>
        <dbReference type="ARBA" id="ARBA00022801"/>
    </source>
</evidence>
<evidence type="ECO:0000256" key="3">
    <source>
        <dbReference type="ARBA" id="ARBA00010088"/>
    </source>
</evidence>
<evidence type="ECO:0000313" key="15">
    <source>
        <dbReference type="EMBL" id="WLD58048.1"/>
    </source>
</evidence>
<evidence type="ECO:0000256" key="7">
    <source>
        <dbReference type="ARBA" id="ARBA00022490"/>
    </source>
</evidence>
<reference evidence="15" key="1">
    <citation type="submission" date="2022-07" db="EMBL/GenBank/DDBJ databases">
        <title>Complete genome sequence of Salinispirillum sp. LH10-3-1 capable of multiple carbohydrate inversion isolated from a soda lake.</title>
        <authorList>
            <person name="Liu J."/>
            <person name="Zhai Y."/>
            <person name="Zhang H."/>
            <person name="Yang H."/>
            <person name="Qu J."/>
            <person name="Li J."/>
        </authorList>
    </citation>
    <scope>NUCLEOTIDE SEQUENCE</scope>
    <source>
        <strain evidence="15">LH 10-3-1</strain>
    </source>
</reference>
<evidence type="ECO:0000256" key="8">
    <source>
        <dbReference type="ARBA" id="ARBA00022670"/>
    </source>
</evidence>
<evidence type="ECO:0000256" key="5">
    <source>
        <dbReference type="ARBA" id="ARBA00021843"/>
    </source>
</evidence>
<proteinExistence type="inferred from homology"/>
<feature type="active site" description="Proton donor" evidence="12">
    <location>
        <position position="291"/>
    </location>
</feature>
<keyword evidence="9 11" id="KW-0378">Hydrolase</keyword>
<dbReference type="PIRSF" id="PIRSF006431">
    <property type="entry name" value="Pept_S33"/>
    <property type="match status" value="1"/>
</dbReference>
<keyword evidence="6 11" id="KW-0031">Aminopeptidase</keyword>
<sequence>MRYYHPDIQPYRSHHLPVGDGHQVWVAESGNPDGIPVLVLHGGPGSGSGDRDRGFFDPRQYRIIQTDQRGCGRSTPHGSLDHNTPQHLVADLELIRQHLGIDQWVLFGGSWGSTLALLYGEQYPNVVLGFILRGIFLGRQEEMDWLYGGSAGRIFPEHWQKFSAAVDNARPLLQAYHTKLTGTDELEALRLAKAWAAWEGLIATLKPSPKTVAGLINPHTALSMARISAHYFVHDCFMRPNQLLEDLSSIQHLPAILVHGRYDMICPMDNAWTLKQHWPEARLEIIREGGHSAHDPAIADALLRATDEMAHLLGVPDRSA</sequence>
<comment type="subcellular location">
    <subcellularLocation>
        <location evidence="2 11">Cytoplasm</location>
    </subcellularLocation>
</comment>
<evidence type="ECO:0000259" key="14">
    <source>
        <dbReference type="Pfam" id="PF00561"/>
    </source>
</evidence>
<accession>A0AB38YG38</accession>
<dbReference type="InterPro" id="IPR029058">
    <property type="entry name" value="AB_hydrolase_fold"/>
</dbReference>
<dbReference type="NCBIfam" id="TIGR01249">
    <property type="entry name" value="pro_imino_pep_1"/>
    <property type="match status" value="1"/>
</dbReference>
<evidence type="ECO:0000256" key="13">
    <source>
        <dbReference type="RuleBase" id="RU003421"/>
    </source>
</evidence>
<organism evidence="15">
    <name type="scientific">Salinispirillum sp. LH 10-3-1</name>
    <dbReference type="NCBI Taxonomy" id="2952525"/>
    <lineage>
        <taxon>Bacteria</taxon>
        <taxon>Pseudomonadati</taxon>
        <taxon>Pseudomonadota</taxon>
        <taxon>Gammaproteobacteria</taxon>
        <taxon>Oceanospirillales</taxon>
        <taxon>Saccharospirillaceae</taxon>
        <taxon>Salinispirillum</taxon>
    </lineage>
</organism>
<protein>
    <recommendedName>
        <fullName evidence="5 11">Proline iminopeptidase</fullName>
        <shortName evidence="11">PIP</shortName>
        <ecNumber evidence="4 11">3.4.11.5</ecNumber>
    </recommendedName>
    <alternativeName>
        <fullName evidence="10 11">Prolyl aminopeptidase</fullName>
    </alternativeName>
</protein>
<dbReference type="EC" id="3.4.11.5" evidence="4 11"/>
<dbReference type="InterPro" id="IPR005944">
    <property type="entry name" value="Pro_iminopeptidase"/>
</dbReference>
<dbReference type="GO" id="GO:0006508">
    <property type="term" value="P:proteolysis"/>
    <property type="evidence" value="ECO:0007669"/>
    <property type="project" value="UniProtKB-KW"/>
</dbReference>
<dbReference type="InterPro" id="IPR002410">
    <property type="entry name" value="Peptidase_S33"/>
</dbReference>
<evidence type="ECO:0000256" key="10">
    <source>
        <dbReference type="ARBA" id="ARBA00029605"/>
    </source>
</evidence>
<dbReference type="AlphaFoldDB" id="A0AB38YG38"/>
<dbReference type="PANTHER" id="PTHR43722:SF1">
    <property type="entry name" value="PROLINE IMINOPEPTIDASE"/>
    <property type="match status" value="1"/>
</dbReference>
<evidence type="ECO:0000256" key="11">
    <source>
        <dbReference type="PIRNR" id="PIRNR006431"/>
    </source>
</evidence>
<dbReference type="PANTHER" id="PTHR43722">
    <property type="entry name" value="PROLINE IMINOPEPTIDASE"/>
    <property type="match status" value="1"/>
</dbReference>
<dbReference type="GO" id="GO:0004177">
    <property type="term" value="F:aminopeptidase activity"/>
    <property type="evidence" value="ECO:0007669"/>
    <property type="project" value="UniProtKB-UniRule"/>
</dbReference>
<feature type="active site" evidence="12">
    <location>
        <position position="263"/>
    </location>
</feature>
<dbReference type="Pfam" id="PF00561">
    <property type="entry name" value="Abhydrolase_1"/>
    <property type="match status" value="1"/>
</dbReference>
<dbReference type="GO" id="GO:0005737">
    <property type="term" value="C:cytoplasm"/>
    <property type="evidence" value="ECO:0007669"/>
    <property type="project" value="UniProtKB-SubCell"/>
</dbReference>
<gene>
    <name evidence="15" type="primary">pip</name>
    <name evidence="15" type="ORF">NFC81_15240</name>
</gene>
<evidence type="ECO:0000256" key="1">
    <source>
        <dbReference type="ARBA" id="ARBA00001585"/>
    </source>
</evidence>
<comment type="catalytic activity">
    <reaction evidence="1 11 13">
        <text>Release of N-terminal proline from a peptide.</text>
        <dbReference type="EC" id="3.4.11.5"/>
    </reaction>
</comment>
<keyword evidence="8 11" id="KW-0645">Protease</keyword>
<evidence type="ECO:0000256" key="12">
    <source>
        <dbReference type="PIRSR" id="PIRSR006431-1"/>
    </source>
</evidence>
<dbReference type="PRINTS" id="PR00793">
    <property type="entry name" value="PROAMNOPTASE"/>
</dbReference>
<comment type="similarity">
    <text evidence="3 11 13">Belongs to the peptidase S33 family.</text>
</comment>
<dbReference type="Gene3D" id="3.40.50.1820">
    <property type="entry name" value="alpha/beta hydrolase"/>
    <property type="match status" value="1"/>
</dbReference>
<feature type="domain" description="AB hydrolase-1" evidence="14">
    <location>
        <begin position="36"/>
        <end position="295"/>
    </location>
</feature>
<keyword evidence="7 11" id="KW-0963">Cytoplasm</keyword>
<dbReference type="SUPFAM" id="SSF53474">
    <property type="entry name" value="alpha/beta-Hydrolases"/>
    <property type="match status" value="1"/>
</dbReference>